<reference evidence="3" key="1">
    <citation type="submission" date="2024-07" db="EMBL/GenBank/DDBJ databases">
        <title>Two chromosome-level genome assemblies of Korean endemic species Abeliophyllum distichum and Forsythia ovata (Oleaceae).</title>
        <authorList>
            <person name="Jang H."/>
        </authorList>
    </citation>
    <scope>NUCLEOTIDE SEQUENCE [LARGE SCALE GENOMIC DNA]</scope>
</reference>
<name>A0ABD1QWQ2_9LAMI</name>
<keyword evidence="3" id="KW-1185">Reference proteome</keyword>
<feature type="compositionally biased region" description="Basic residues" evidence="1">
    <location>
        <begin position="1"/>
        <end position="10"/>
    </location>
</feature>
<sequence length="144" mass="15941">MARPRTRGAHSVHEAPSEGTVADSESETHGMEPLPPTYATVHQFETMQTQMTAMMTLLQSQIHTSADHVTSPPVDPAEHPPVQLSQEDPAAPVVDRRVPHPSAQDPVDRPPPLPHSPTLDLERKLDEMLTQKIESALTKRKDKR</sequence>
<evidence type="ECO:0000256" key="1">
    <source>
        <dbReference type="SAM" id="MobiDB-lite"/>
    </source>
</evidence>
<feature type="region of interest" description="Disordered" evidence="1">
    <location>
        <begin position="63"/>
        <end position="123"/>
    </location>
</feature>
<gene>
    <name evidence="2" type="ORF">Adt_33280</name>
</gene>
<feature type="region of interest" description="Disordered" evidence="1">
    <location>
        <begin position="1"/>
        <end position="37"/>
    </location>
</feature>
<organism evidence="2 3">
    <name type="scientific">Abeliophyllum distichum</name>
    <dbReference type="NCBI Taxonomy" id="126358"/>
    <lineage>
        <taxon>Eukaryota</taxon>
        <taxon>Viridiplantae</taxon>
        <taxon>Streptophyta</taxon>
        <taxon>Embryophyta</taxon>
        <taxon>Tracheophyta</taxon>
        <taxon>Spermatophyta</taxon>
        <taxon>Magnoliopsida</taxon>
        <taxon>eudicotyledons</taxon>
        <taxon>Gunneridae</taxon>
        <taxon>Pentapetalae</taxon>
        <taxon>asterids</taxon>
        <taxon>lamiids</taxon>
        <taxon>Lamiales</taxon>
        <taxon>Oleaceae</taxon>
        <taxon>Forsythieae</taxon>
        <taxon>Abeliophyllum</taxon>
    </lineage>
</organism>
<dbReference type="Proteomes" id="UP001604336">
    <property type="component" value="Unassembled WGS sequence"/>
</dbReference>
<protein>
    <submittedName>
        <fullName evidence="2">Uncharacterized protein</fullName>
    </submittedName>
</protein>
<accession>A0ABD1QWQ2</accession>
<proteinExistence type="predicted"/>
<evidence type="ECO:0000313" key="3">
    <source>
        <dbReference type="Proteomes" id="UP001604336"/>
    </source>
</evidence>
<comment type="caution">
    <text evidence="2">The sequence shown here is derived from an EMBL/GenBank/DDBJ whole genome shotgun (WGS) entry which is preliminary data.</text>
</comment>
<dbReference type="AlphaFoldDB" id="A0ABD1QWQ2"/>
<dbReference type="EMBL" id="JBFOLK010000010">
    <property type="protein sequence ID" value="KAL2480314.1"/>
    <property type="molecule type" value="Genomic_DNA"/>
</dbReference>
<evidence type="ECO:0000313" key="2">
    <source>
        <dbReference type="EMBL" id="KAL2480314.1"/>
    </source>
</evidence>